<keyword evidence="7" id="KW-0238">DNA-binding</keyword>
<feature type="domain" description="AAA+ ATPase" evidence="9">
    <location>
        <begin position="132"/>
        <end position="269"/>
    </location>
</feature>
<organism evidence="10 11">
    <name type="scientific">Pueribacillus theae</name>
    <dbReference type="NCBI Taxonomy" id="2171751"/>
    <lineage>
        <taxon>Bacteria</taxon>
        <taxon>Bacillati</taxon>
        <taxon>Bacillota</taxon>
        <taxon>Bacilli</taxon>
        <taxon>Bacillales</taxon>
        <taxon>Bacillaceae</taxon>
        <taxon>Pueribacillus</taxon>
    </lineage>
</organism>
<dbReference type="InterPro" id="IPR038454">
    <property type="entry name" value="DnaA_N_sf"/>
</dbReference>
<proteinExistence type="inferred from homology"/>
<evidence type="ECO:0000256" key="6">
    <source>
        <dbReference type="ARBA" id="ARBA00023121"/>
    </source>
</evidence>
<evidence type="ECO:0000313" key="11">
    <source>
        <dbReference type="Proteomes" id="UP000245998"/>
    </source>
</evidence>
<reference evidence="10 11" key="1">
    <citation type="submission" date="2018-04" db="EMBL/GenBank/DDBJ databases">
        <title>Camelliibacillus theae gen. nov., sp. nov., isolated from Pu'er tea.</title>
        <authorList>
            <person name="Niu L."/>
        </authorList>
    </citation>
    <scope>NUCLEOTIDE SEQUENCE [LARGE SCALE GENOMIC DNA]</scope>
    <source>
        <strain evidence="10 11">T8</strain>
    </source>
</reference>
<evidence type="ECO:0000256" key="2">
    <source>
        <dbReference type="ARBA" id="ARBA00022490"/>
    </source>
</evidence>
<dbReference type="EMBL" id="QCZG01000011">
    <property type="protein sequence ID" value="PWA12180.1"/>
    <property type="molecule type" value="Genomic_DNA"/>
</dbReference>
<dbReference type="InterPro" id="IPR027417">
    <property type="entry name" value="P-loop_NTPase"/>
</dbReference>
<dbReference type="AlphaFoldDB" id="A0A2U1K3R5"/>
<dbReference type="PANTHER" id="PTHR30050">
    <property type="entry name" value="CHROMOSOMAL REPLICATION INITIATOR PROTEIN DNAA"/>
    <property type="match status" value="1"/>
</dbReference>
<dbReference type="InterPro" id="IPR024633">
    <property type="entry name" value="DnaA_N_dom"/>
</dbReference>
<keyword evidence="11" id="KW-1185">Reference proteome</keyword>
<protein>
    <submittedName>
        <fullName evidence="10">Chromosomal replication initiator protein DnaA</fullName>
    </submittedName>
</protein>
<evidence type="ECO:0000256" key="1">
    <source>
        <dbReference type="ARBA" id="ARBA00006583"/>
    </source>
</evidence>
<dbReference type="GO" id="GO:0008289">
    <property type="term" value="F:lipid binding"/>
    <property type="evidence" value="ECO:0007669"/>
    <property type="project" value="UniProtKB-KW"/>
</dbReference>
<dbReference type="Proteomes" id="UP000245998">
    <property type="component" value="Unassembled WGS sequence"/>
</dbReference>
<dbReference type="SUPFAM" id="SSF52540">
    <property type="entry name" value="P-loop containing nucleoside triphosphate hydrolases"/>
    <property type="match status" value="1"/>
</dbReference>
<evidence type="ECO:0000256" key="3">
    <source>
        <dbReference type="ARBA" id="ARBA00022705"/>
    </source>
</evidence>
<dbReference type="InterPro" id="IPR020591">
    <property type="entry name" value="Chromosome_initiator_DnaA-like"/>
</dbReference>
<accession>A0A2U1K3R5</accession>
<dbReference type="SMART" id="SM00382">
    <property type="entry name" value="AAA"/>
    <property type="match status" value="1"/>
</dbReference>
<dbReference type="GO" id="GO:0006270">
    <property type="term" value="P:DNA replication initiation"/>
    <property type="evidence" value="ECO:0007669"/>
    <property type="project" value="TreeGrafter"/>
</dbReference>
<keyword evidence="6" id="KW-0446">Lipid-binding</keyword>
<evidence type="ECO:0000256" key="8">
    <source>
        <dbReference type="RuleBase" id="RU004227"/>
    </source>
</evidence>
<dbReference type="GO" id="GO:0003688">
    <property type="term" value="F:DNA replication origin binding"/>
    <property type="evidence" value="ECO:0007669"/>
    <property type="project" value="TreeGrafter"/>
</dbReference>
<dbReference type="GO" id="GO:0005886">
    <property type="term" value="C:plasma membrane"/>
    <property type="evidence" value="ECO:0007669"/>
    <property type="project" value="TreeGrafter"/>
</dbReference>
<dbReference type="Pfam" id="PF00308">
    <property type="entry name" value="Bac_DnaA"/>
    <property type="match status" value="1"/>
</dbReference>
<dbReference type="InterPro" id="IPR013317">
    <property type="entry name" value="DnaA_dom"/>
</dbReference>
<evidence type="ECO:0000313" key="10">
    <source>
        <dbReference type="EMBL" id="PWA12180.1"/>
    </source>
</evidence>
<evidence type="ECO:0000256" key="5">
    <source>
        <dbReference type="ARBA" id="ARBA00022840"/>
    </source>
</evidence>
<keyword evidence="5" id="KW-0067">ATP-binding</keyword>
<dbReference type="RefSeq" id="WP_116554186.1">
    <property type="nucleotide sequence ID" value="NZ_QCZG01000011.1"/>
</dbReference>
<keyword evidence="3 8" id="KW-0235">DNA replication</keyword>
<dbReference type="Pfam" id="PF11638">
    <property type="entry name" value="DnaA_N"/>
    <property type="match status" value="1"/>
</dbReference>
<dbReference type="OrthoDB" id="9807019at2"/>
<keyword evidence="2" id="KW-0963">Cytoplasm</keyword>
<dbReference type="InterPro" id="IPR003593">
    <property type="entry name" value="AAA+_ATPase"/>
</dbReference>
<evidence type="ECO:0000256" key="7">
    <source>
        <dbReference type="ARBA" id="ARBA00023125"/>
    </source>
</evidence>
<name>A0A2U1K3R5_9BACI</name>
<dbReference type="PANTHER" id="PTHR30050:SF2">
    <property type="entry name" value="CHROMOSOMAL REPLICATION INITIATOR PROTEIN DNAA"/>
    <property type="match status" value="1"/>
</dbReference>
<gene>
    <name evidence="10" type="ORF">DCC39_07025</name>
</gene>
<dbReference type="Gene3D" id="3.30.300.180">
    <property type="match status" value="1"/>
</dbReference>
<dbReference type="PRINTS" id="PR00051">
    <property type="entry name" value="DNAA"/>
</dbReference>
<comment type="caution">
    <text evidence="10">The sequence shown here is derived from an EMBL/GenBank/DDBJ whole genome shotgun (WGS) entry which is preliminary data.</text>
</comment>
<dbReference type="GO" id="GO:0005524">
    <property type="term" value="F:ATP binding"/>
    <property type="evidence" value="ECO:0007669"/>
    <property type="project" value="UniProtKB-KW"/>
</dbReference>
<evidence type="ECO:0000256" key="4">
    <source>
        <dbReference type="ARBA" id="ARBA00022741"/>
    </source>
</evidence>
<dbReference type="Gene3D" id="3.40.50.300">
    <property type="entry name" value="P-loop containing nucleotide triphosphate hydrolases"/>
    <property type="match status" value="1"/>
</dbReference>
<sequence>MEQVSSIWERVLNIFKERLSTPSFETWLKPTRVRVEDNKWFMITQNEFSRDWIESRYLPEIKEVIYTVTGQCPELEVIAEERNKSSDDRNLYREISRTNLNSNYTFESFIVGKSNRFPYVAAELAATELGKAYNPLFIFGSTGLGKTHLLHAIGNHALKHNSSVNVIYVTAEQFTNEYIESIRCNQSQSFRNKYRQVDVLLVDDIQYFGGKEQAQEELFHTFNSLFLEGKQIVFASNKPAKEIHGIDNHLASRLEWGLTTEVIPIEEDLQRKMIIILCERKNVQMTEKVIRFLEKRTFVNFPEILSAINGIAISQQMEK</sequence>
<evidence type="ECO:0000259" key="9">
    <source>
        <dbReference type="SMART" id="SM00382"/>
    </source>
</evidence>
<dbReference type="FunFam" id="3.40.50.300:FF:000668">
    <property type="entry name" value="Chromosomal replication initiator protein DnaA"/>
    <property type="match status" value="1"/>
</dbReference>
<keyword evidence="4" id="KW-0547">Nucleotide-binding</keyword>
<dbReference type="CDD" id="cd00009">
    <property type="entry name" value="AAA"/>
    <property type="match status" value="1"/>
</dbReference>
<comment type="similarity">
    <text evidence="1 8">Belongs to the DnaA family.</text>
</comment>